<dbReference type="AlphaFoldDB" id="W6MDR4"/>
<proteinExistence type="predicted"/>
<dbReference type="EMBL" id="CBTJ020000055">
    <property type="protein sequence ID" value="CDI03318.1"/>
    <property type="molecule type" value="Genomic_DNA"/>
</dbReference>
<sequence>MNTVFLHLERLRRHYEVAVRTYDQVSLLDLSHALRVWTELKKPLQSLAPKFSNAIAFKTGVPAKKVLKAARGHNYVFCYLPGGVITYASKGHLASGPGMGESDGDFTLGIAVKPTASQIELGKFALVSTSFDQPLIKALDSVAVTRCTFMQWMGAEAVRVAFQNPKEKGQYETVAISREMVIKRVANTLDGSHPSAAGGSDVDNTFDAPIHHLLQYQVGGVPLPYFILLKIAQDILEVSQRLLVLNGKAT</sequence>
<dbReference type="OrthoDB" id="7057772at2"/>
<reference evidence="1" key="2">
    <citation type="submission" date="2014-03" db="EMBL/GenBank/DDBJ databases">
        <title>Candidatus Competibacter-lineage genomes retrieved from metagenomes reveal functional metabolic diversity.</title>
        <authorList>
            <person name="McIlroy S.J."/>
            <person name="Albertsen M."/>
            <person name="Andresen E.K."/>
            <person name="Saunders A.M."/>
            <person name="Kristiansen R."/>
            <person name="Stokholm-Bjerregaard M."/>
            <person name="Nielsen K.L."/>
            <person name="Nielsen P.H."/>
        </authorList>
    </citation>
    <scope>NUCLEOTIDE SEQUENCE</scope>
    <source>
        <strain evidence="1">Run_A_D11</strain>
    </source>
</reference>
<dbReference type="STRING" id="1400863.BN873_470060"/>
<protein>
    <submittedName>
        <fullName evidence="1">Uncharacterized protein</fullName>
    </submittedName>
</protein>
<organism evidence="1 2">
    <name type="scientific">Candidatus Competibacter denitrificans Run_A_D11</name>
    <dbReference type="NCBI Taxonomy" id="1400863"/>
    <lineage>
        <taxon>Bacteria</taxon>
        <taxon>Pseudomonadati</taxon>
        <taxon>Pseudomonadota</taxon>
        <taxon>Gammaproteobacteria</taxon>
        <taxon>Candidatus Competibacteraceae</taxon>
        <taxon>Candidatus Competibacter</taxon>
    </lineage>
</organism>
<evidence type="ECO:0000313" key="2">
    <source>
        <dbReference type="Proteomes" id="UP000035760"/>
    </source>
</evidence>
<evidence type="ECO:0000313" key="1">
    <source>
        <dbReference type="EMBL" id="CDI03318.1"/>
    </source>
</evidence>
<keyword evidence="2" id="KW-1185">Reference proteome</keyword>
<name>W6MDR4_9GAMM</name>
<comment type="caution">
    <text evidence="1">The sequence shown here is derived from an EMBL/GenBank/DDBJ whole genome shotgun (WGS) entry which is preliminary data.</text>
</comment>
<dbReference type="Proteomes" id="UP000035760">
    <property type="component" value="Unassembled WGS sequence"/>
</dbReference>
<accession>W6MDR4</accession>
<gene>
    <name evidence="1" type="ORF">BN873_470060</name>
</gene>
<reference evidence="1" key="1">
    <citation type="submission" date="2013-07" db="EMBL/GenBank/DDBJ databases">
        <authorList>
            <person name="McIlroy S."/>
        </authorList>
    </citation>
    <scope>NUCLEOTIDE SEQUENCE [LARGE SCALE GENOMIC DNA]</scope>
    <source>
        <strain evidence="1">Run_A_D11</strain>
    </source>
</reference>
<dbReference type="RefSeq" id="WP_048673954.1">
    <property type="nucleotide sequence ID" value="NZ_CBTJ020000055.1"/>
</dbReference>